<name>A0A0P7Z1N4_9RHOB</name>
<feature type="domain" description="Flagellar protein FlgJ N-terminal" evidence="1">
    <location>
        <begin position="40"/>
        <end position="87"/>
    </location>
</feature>
<evidence type="ECO:0000313" key="3">
    <source>
        <dbReference type="EMBL" id="KPP95583.1"/>
    </source>
</evidence>
<keyword evidence="3" id="KW-0966">Cell projection</keyword>
<reference evidence="2 5" key="2">
    <citation type="submission" date="2016-01" db="EMBL/GenBank/DDBJ databases">
        <authorList>
            <person name="Varghese N."/>
        </authorList>
    </citation>
    <scope>NUCLEOTIDE SEQUENCE [LARGE SCALE GENOMIC DNA]</scope>
    <source>
        <strain evidence="2 5">HL-91</strain>
    </source>
</reference>
<dbReference type="EMBL" id="LJSG01000002">
    <property type="protein sequence ID" value="KPP95583.1"/>
    <property type="molecule type" value="Genomic_DNA"/>
</dbReference>
<dbReference type="AlphaFoldDB" id="A0A0P7Z1N4"/>
<organism evidence="3 4">
    <name type="scientific">Roseibaca calidilacus</name>
    <dbReference type="NCBI Taxonomy" id="1666912"/>
    <lineage>
        <taxon>Bacteria</taxon>
        <taxon>Pseudomonadati</taxon>
        <taxon>Pseudomonadota</taxon>
        <taxon>Alphaproteobacteria</taxon>
        <taxon>Rhodobacterales</taxon>
        <taxon>Paracoccaceae</taxon>
        <taxon>Roseinatronobacter</taxon>
    </lineage>
</organism>
<gene>
    <name evidence="3" type="primary">flgJ-2</name>
    <name evidence="2" type="ORF">Ga0058931_2137</name>
    <name evidence="3" type="ORF">HLUCCA05_02680</name>
</gene>
<dbReference type="InterPro" id="IPR019301">
    <property type="entry name" value="Flagellar_prot_FlgJ_N"/>
</dbReference>
<keyword evidence="3" id="KW-0969">Cilium</keyword>
<evidence type="ECO:0000313" key="2">
    <source>
        <dbReference type="EMBL" id="CUX82052.1"/>
    </source>
</evidence>
<evidence type="ECO:0000259" key="1">
    <source>
        <dbReference type="Pfam" id="PF10135"/>
    </source>
</evidence>
<dbReference type="Pfam" id="PF10135">
    <property type="entry name" value="Rod-binding"/>
    <property type="match status" value="1"/>
</dbReference>
<evidence type="ECO:0000313" key="5">
    <source>
        <dbReference type="Proteomes" id="UP000182045"/>
    </source>
</evidence>
<accession>A0A0P7Z1N4</accession>
<evidence type="ECO:0000313" key="4">
    <source>
        <dbReference type="Proteomes" id="UP000050413"/>
    </source>
</evidence>
<dbReference type="PATRIC" id="fig|1666912.4.peg.1687"/>
<dbReference type="RefSeq" id="WP_072246320.1">
    <property type="nucleotide sequence ID" value="NZ_FBYC01000004.1"/>
</dbReference>
<keyword evidence="3" id="KW-0282">Flagellum</keyword>
<dbReference type="EMBL" id="FBYC01000004">
    <property type="protein sequence ID" value="CUX82052.1"/>
    <property type="molecule type" value="Genomic_DNA"/>
</dbReference>
<protein>
    <submittedName>
        <fullName evidence="2">Flagellar protein FlgJ</fullName>
    </submittedName>
    <submittedName>
        <fullName evidence="3">Flagellar rod modification muramidase FlgJ</fullName>
    </submittedName>
</protein>
<dbReference type="Proteomes" id="UP000182045">
    <property type="component" value="Unassembled WGS sequence"/>
</dbReference>
<proteinExistence type="predicted"/>
<keyword evidence="5" id="KW-1185">Reference proteome</keyword>
<dbReference type="Proteomes" id="UP000050413">
    <property type="component" value="Unassembled WGS sequence"/>
</dbReference>
<dbReference type="OrthoDB" id="8481704at2"/>
<dbReference type="PRINTS" id="PR01002">
    <property type="entry name" value="FLGFLGJ"/>
</dbReference>
<comment type="caution">
    <text evidence="3">The sequence shown here is derived from an EMBL/GenBank/DDBJ whole genome shotgun (WGS) entry which is preliminary data.</text>
</comment>
<dbReference type="STRING" id="1666912.Ga0058931_2137"/>
<sequence>MDLPPIDAAQVSFAAPTGTAKDLRQAAEGFESLFLAELLKSGRASLPGDDLTGSQAVSATQDMLDSHLAKHAAGQAGLGIADAITRQFGGYVKPS</sequence>
<reference evidence="3 4" key="1">
    <citation type="submission" date="2015-09" db="EMBL/GenBank/DDBJ databases">
        <title>Identification and resolution of microdiversity through metagenomic sequencing of parallel consortia.</title>
        <authorList>
            <person name="Nelson W.C."/>
            <person name="Romine M.F."/>
            <person name="Lindemann S.R."/>
        </authorList>
    </citation>
    <scope>NUCLEOTIDE SEQUENCE [LARGE SCALE GENOMIC DNA]</scope>
    <source>
        <strain evidence="3">HL-91</strain>
    </source>
</reference>